<keyword evidence="1" id="KW-1133">Transmembrane helix</keyword>
<dbReference type="CDD" id="cd01653">
    <property type="entry name" value="GATase1"/>
    <property type="match status" value="1"/>
</dbReference>
<dbReference type="Gene3D" id="3.40.50.880">
    <property type="match status" value="1"/>
</dbReference>
<protein>
    <submittedName>
        <fullName evidence="3">Trehalose utilization</fullName>
    </submittedName>
</protein>
<dbReference type="InterPro" id="IPR029062">
    <property type="entry name" value="Class_I_gatase-like"/>
</dbReference>
<evidence type="ECO:0000313" key="3">
    <source>
        <dbReference type="EMBL" id="QDU04394.1"/>
    </source>
</evidence>
<organism evidence="3 4">
    <name type="scientific">Gimesia chilikensis</name>
    <dbReference type="NCBI Taxonomy" id="2605989"/>
    <lineage>
        <taxon>Bacteria</taxon>
        <taxon>Pseudomonadati</taxon>
        <taxon>Planctomycetota</taxon>
        <taxon>Planctomycetia</taxon>
        <taxon>Planctomycetales</taxon>
        <taxon>Planctomycetaceae</taxon>
        <taxon>Gimesia</taxon>
    </lineage>
</organism>
<dbReference type="EMBL" id="CP036347">
    <property type="protein sequence ID" value="QDU04394.1"/>
    <property type="molecule type" value="Genomic_DNA"/>
</dbReference>
<feature type="transmembrane region" description="Helical" evidence="1">
    <location>
        <begin position="20"/>
        <end position="37"/>
    </location>
</feature>
<evidence type="ECO:0000256" key="1">
    <source>
        <dbReference type="SAM" id="Phobius"/>
    </source>
</evidence>
<dbReference type="AlphaFoldDB" id="A0A517WGL6"/>
<proteinExistence type="predicted"/>
<dbReference type="Pfam" id="PF06283">
    <property type="entry name" value="ThuA"/>
    <property type="match status" value="1"/>
</dbReference>
<evidence type="ECO:0000259" key="2">
    <source>
        <dbReference type="Pfam" id="PF06283"/>
    </source>
</evidence>
<feature type="domain" description="ThuA-like" evidence="2">
    <location>
        <begin position="104"/>
        <end position="274"/>
    </location>
</feature>
<dbReference type="InterPro" id="IPR029010">
    <property type="entry name" value="ThuA-like"/>
</dbReference>
<reference evidence="3 4" key="1">
    <citation type="submission" date="2019-02" db="EMBL/GenBank/DDBJ databases">
        <title>Deep-cultivation of Planctomycetes and their phenomic and genomic characterization uncovers novel biology.</title>
        <authorList>
            <person name="Wiegand S."/>
            <person name="Jogler M."/>
            <person name="Boedeker C."/>
            <person name="Pinto D."/>
            <person name="Vollmers J."/>
            <person name="Rivas-Marin E."/>
            <person name="Kohn T."/>
            <person name="Peeters S.H."/>
            <person name="Heuer A."/>
            <person name="Rast P."/>
            <person name="Oberbeckmann S."/>
            <person name="Bunk B."/>
            <person name="Jeske O."/>
            <person name="Meyerdierks A."/>
            <person name="Storesund J.E."/>
            <person name="Kallscheuer N."/>
            <person name="Luecker S."/>
            <person name="Lage O.M."/>
            <person name="Pohl T."/>
            <person name="Merkel B.J."/>
            <person name="Hornburger P."/>
            <person name="Mueller R.-W."/>
            <person name="Bruemmer F."/>
            <person name="Labrenz M."/>
            <person name="Spormann A.M."/>
            <person name="Op den Camp H."/>
            <person name="Overmann J."/>
            <person name="Amann R."/>
            <person name="Jetten M.S.M."/>
            <person name="Mascher T."/>
            <person name="Medema M.H."/>
            <person name="Devos D.P."/>
            <person name="Kaster A.-K."/>
            <person name="Ovreas L."/>
            <person name="Rohde M."/>
            <person name="Galperin M.Y."/>
            <person name="Jogler C."/>
        </authorList>
    </citation>
    <scope>NUCLEOTIDE SEQUENCE [LARGE SCALE GENOMIC DNA]</scope>
    <source>
        <strain evidence="3 4">V6</strain>
    </source>
</reference>
<keyword evidence="1" id="KW-0472">Membrane</keyword>
<sequence length="278" mass="30465">MPTRNSIITISHLGRLLDRFSTFSIYLLLLIIINTMATQQAPGAEIVCLTVDDPNNYEAVTFLNRYATQELRPAGHTVTILEGNQPLPTDIPGLVKAVPQADLLIVFIRRATPPAEQLEAIKKHLNAGKPLLGIRTANHAFLPQGKDAKPPEGGAAWPEFTPAVLGGQNTGYETKGLPYRVTRHPDAPAKTPFLKGIDPSSIRGYKSLYLVLPLAEDATPLLLGKVETDTPAQPLAWYRTYGPKQARVFYTSLGAPEDVKQPDVIRLYNNAITWLLAD</sequence>
<evidence type="ECO:0000313" key="4">
    <source>
        <dbReference type="Proteomes" id="UP000320722"/>
    </source>
</evidence>
<dbReference type="RefSeq" id="WP_145042174.1">
    <property type="nucleotide sequence ID" value="NZ_CP036347.1"/>
</dbReference>
<name>A0A517WGL6_9PLAN</name>
<dbReference type="SUPFAM" id="SSF52317">
    <property type="entry name" value="Class I glutamine amidotransferase-like"/>
    <property type="match status" value="1"/>
</dbReference>
<dbReference type="Proteomes" id="UP000320722">
    <property type="component" value="Chromosome"/>
</dbReference>
<gene>
    <name evidence="3" type="ORF">V6x_41220</name>
</gene>
<keyword evidence="1" id="KW-0812">Transmembrane</keyword>
<accession>A0A517WGL6</accession>